<accession>A0ABQ9GM26</accession>
<evidence type="ECO:0000256" key="1">
    <source>
        <dbReference type="SAM" id="MobiDB-lite"/>
    </source>
</evidence>
<keyword evidence="3" id="KW-1185">Reference proteome</keyword>
<sequence>MVLSQRSKNLPTAIAANEQKDCFLNVYTLMKASLLVKSVVNWLDICPETNLKASPAYRKPSTDSIVCQTQGRQISNIEVTKAYEVRVKRGEYGTASECKGGETGDPEKTRRPAASSGTIPICENPGGPRLESNPVRPGGTRDWNDQAPCYITEPLCGSQVTLTLSQDLDPIQVTLDDLENKSSRKMEQVSGICDLTTTDIVMLKGEWDLWTVKWKNSEDELPKDAITALKNFGLQGITAKTGSGLLEMCFFRRSHVEKEPAPKDISEIDPNRIICWKTLPIHEGKADNIAVINVFGNASMYSHKKMTMELGDQRWLHRKLVGTVGDMNILASSQVITTGEKYRLPLGATCTLAVTNNQSTGGAVTSSSLRQPQRCPLCFQPLPSWRWRWT</sequence>
<dbReference type="Proteomes" id="UP001159363">
    <property type="component" value="Chromosome 10"/>
</dbReference>
<dbReference type="EMBL" id="JARBHB010000011">
    <property type="protein sequence ID" value="KAJ8873072.1"/>
    <property type="molecule type" value="Genomic_DNA"/>
</dbReference>
<name>A0ABQ9GM26_9NEOP</name>
<gene>
    <name evidence="2" type="ORF">PR048_026688</name>
</gene>
<comment type="caution">
    <text evidence="2">The sequence shown here is derived from an EMBL/GenBank/DDBJ whole genome shotgun (WGS) entry which is preliminary data.</text>
</comment>
<evidence type="ECO:0000313" key="2">
    <source>
        <dbReference type="EMBL" id="KAJ8873072.1"/>
    </source>
</evidence>
<feature type="region of interest" description="Disordered" evidence="1">
    <location>
        <begin position="94"/>
        <end position="135"/>
    </location>
</feature>
<organism evidence="2 3">
    <name type="scientific">Dryococelus australis</name>
    <dbReference type="NCBI Taxonomy" id="614101"/>
    <lineage>
        <taxon>Eukaryota</taxon>
        <taxon>Metazoa</taxon>
        <taxon>Ecdysozoa</taxon>
        <taxon>Arthropoda</taxon>
        <taxon>Hexapoda</taxon>
        <taxon>Insecta</taxon>
        <taxon>Pterygota</taxon>
        <taxon>Neoptera</taxon>
        <taxon>Polyneoptera</taxon>
        <taxon>Phasmatodea</taxon>
        <taxon>Verophasmatodea</taxon>
        <taxon>Anareolatae</taxon>
        <taxon>Phasmatidae</taxon>
        <taxon>Eurycanthinae</taxon>
        <taxon>Dryococelus</taxon>
    </lineage>
</organism>
<reference evidence="2 3" key="1">
    <citation type="submission" date="2023-02" db="EMBL/GenBank/DDBJ databases">
        <title>LHISI_Scaffold_Assembly.</title>
        <authorList>
            <person name="Stuart O.P."/>
            <person name="Cleave R."/>
            <person name="Magrath M.J.L."/>
            <person name="Mikheyev A.S."/>
        </authorList>
    </citation>
    <scope>NUCLEOTIDE SEQUENCE [LARGE SCALE GENOMIC DNA]</scope>
    <source>
        <strain evidence="2">Daus_M_001</strain>
        <tissue evidence="2">Leg muscle</tissue>
    </source>
</reference>
<evidence type="ECO:0000313" key="3">
    <source>
        <dbReference type="Proteomes" id="UP001159363"/>
    </source>
</evidence>
<feature type="compositionally biased region" description="Basic and acidic residues" evidence="1">
    <location>
        <begin position="99"/>
        <end position="110"/>
    </location>
</feature>
<protein>
    <submittedName>
        <fullName evidence="2">Uncharacterized protein</fullName>
    </submittedName>
</protein>
<proteinExistence type="predicted"/>